<proteinExistence type="predicted"/>
<dbReference type="EMBL" id="VCQU01000013">
    <property type="protein sequence ID" value="NMN98973.1"/>
    <property type="molecule type" value="Genomic_DNA"/>
</dbReference>
<name>A0A848KIS1_9NOCA</name>
<evidence type="ECO:0000256" key="1">
    <source>
        <dbReference type="SAM" id="SignalP"/>
    </source>
</evidence>
<evidence type="ECO:0000259" key="3">
    <source>
        <dbReference type="Pfam" id="PF24092"/>
    </source>
</evidence>
<reference evidence="4 5" key="2">
    <citation type="submission" date="2020-06" db="EMBL/GenBank/DDBJ databases">
        <title>Antribacter stalactiti gen. nov., sp. nov., a new member of the family Nacardiaceae isolated from a cave.</title>
        <authorList>
            <person name="Kim I.S."/>
        </authorList>
    </citation>
    <scope>NUCLEOTIDE SEQUENCE [LARGE SCALE GENOMIC DNA]</scope>
    <source>
        <strain evidence="4 5">YC2-7</strain>
    </source>
</reference>
<keyword evidence="1" id="KW-0732">Signal</keyword>
<dbReference type="Pfam" id="PF24092">
    <property type="entry name" value="DUF7373_C"/>
    <property type="match status" value="1"/>
</dbReference>
<accession>A0A848KIS1</accession>
<evidence type="ECO:0000259" key="2">
    <source>
        <dbReference type="Pfam" id="PF24088"/>
    </source>
</evidence>
<comment type="caution">
    <text evidence="4">The sequence shown here is derived from an EMBL/GenBank/DDBJ whole genome shotgun (WGS) entry which is preliminary data.</text>
</comment>
<evidence type="ECO:0000313" key="4">
    <source>
        <dbReference type="EMBL" id="NMN98973.1"/>
    </source>
</evidence>
<dbReference type="PROSITE" id="PS51257">
    <property type="entry name" value="PROKAR_LIPOPROTEIN"/>
    <property type="match status" value="1"/>
</dbReference>
<dbReference type="RefSeq" id="WP_169593797.1">
    <property type="nucleotide sequence ID" value="NZ_VCQU01000013.1"/>
</dbReference>
<dbReference type="InterPro" id="IPR055797">
    <property type="entry name" value="DUF7373"/>
</dbReference>
<evidence type="ECO:0000313" key="5">
    <source>
        <dbReference type="Proteomes" id="UP000535543"/>
    </source>
</evidence>
<dbReference type="Pfam" id="PF24088">
    <property type="entry name" value="DUF7373"/>
    <property type="match status" value="1"/>
</dbReference>
<feature type="signal peptide" evidence="1">
    <location>
        <begin position="1"/>
        <end position="19"/>
    </location>
</feature>
<protein>
    <submittedName>
        <fullName evidence="4">Uncharacterized protein</fullName>
    </submittedName>
</protein>
<feature type="chain" id="PRO_5039686527" evidence="1">
    <location>
        <begin position="20"/>
        <end position="385"/>
    </location>
</feature>
<reference evidence="4 5" key="1">
    <citation type="submission" date="2019-05" db="EMBL/GenBank/DDBJ databases">
        <authorList>
            <person name="Lee S.D."/>
        </authorList>
    </citation>
    <scope>NUCLEOTIDE SEQUENCE [LARGE SCALE GENOMIC DNA]</scope>
    <source>
        <strain evidence="4 5">YC2-7</strain>
    </source>
</reference>
<dbReference type="AlphaFoldDB" id="A0A848KIS1"/>
<feature type="domain" description="DUF7373" evidence="2">
    <location>
        <begin position="57"/>
        <end position="241"/>
    </location>
</feature>
<gene>
    <name evidence="4" type="ORF">FGL95_28450</name>
</gene>
<feature type="domain" description="DUF7373" evidence="3">
    <location>
        <begin position="247"/>
        <end position="384"/>
    </location>
</feature>
<sequence>MRSFVISLIVATMVATVGASLTGCSGSTAGHAKSQEVDLASLDVGNYETTPPDGGLGNSGSDEVGRLLDAQRLANFVVDPVEVDDALRRGVSPTYVIRNAPSLAIDGGVFTAKAATPAVKYSMRYGFAASRATERNDRVMTIAVFVFSTSDDAKGAADEFAAAEQASDTSAKPVPLSTYPDARAVASDARIAVYYPKDRLLYYQSYKGSDLVKTAELTLAEQLPLLAEFTPTDWSKTEAIPRDREGMLARTLRADEPSSNEDAVLDLAGIEHFLIHPKEIKAALERAGVDLAAVSETRVYRAKDAAAAQKFQHELADAYPTELREIDPPPGLATAQCFENTDDTLNDRFACFGSRGRYAFSLGSGQRNDAYQQAAAQYALLVNSE</sequence>
<organism evidence="4 5">
    <name type="scientific">Antrihabitans stalactiti</name>
    <dbReference type="NCBI Taxonomy" id="2584121"/>
    <lineage>
        <taxon>Bacteria</taxon>
        <taxon>Bacillati</taxon>
        <taxon>Actinomycetota</taxon>
        <taxon>Actinomycetes</taxon>
        <taxon>Mycobacteriales</taxon>
        <taxon>Nocardiaceae</taxon>
        <taxon>Antrihabitans</taxon>
    </lineage>
</organism>
<dbReference type="InterPro" id="IPR056463">
    <property type="entry name" value="DUF7373_C"/>
</dbReference>
<keyword evidence="5" id="KW-1185">Reference proteome</keyword>
<dbReference type="Proteomes" id="UP000535543">
    <property type="component" value="Unassembled WGS sequence"/>
</dbReference>